<dbReference type="AlphaFoldDB" id="A0A4R2GJ61"/>
<dbReference type="Proteomes" id="UP000295221">
    <property type="component" value="Unassembled WGS sequence"/>
</dbReference>
<keyword evidence="2" id="KW-1185">Reference proteome</keyword>
<sequence length="45" mass="4936">MSHDEMRIVDGGSPMSQKIFFYLGKAARAIVDSHADALQNGMILL</sequence>
<proteinExistence type="predicted"/>
<organism evidence="1 2">
    <name type="scientific">Natronoflexus pectinivorans</name>
    <dbReference type="NCBI Taxonomy" id="682526"/>
    <lineage>
        <taxon>Bacteria</taxon>
        <taxon>Pseudomonadati</taxon>
        <taxon>Bacteroidota</taxon>
        <taxon>Bacteroidia</taxon>
        <taxon>Marinilabiliales</taxon>
        <taxon>Marinilabiliaceae</taxon>
        <taxon>Natronoflexus</taxon>
    </lineage>
</organism>
<protein>
    <submittedName>
        <fullName evidence="1">Uncharacterized protein</fullName>
    </submittedName>
</protein>
<name>A0A4R2GJ61_9BACT</name>
<reference evidence="1 2" key="1">
    <citation type="submission" date="2019-03" db="EMBL/GenBank/DDBJ databases">
        <title>Genomic Encyclopedia of Type Strains, Phase IV (KMG-IV): sequencing the most valuable type-strain genomes for metagenomic binning, comparative biology and taxonomic classification.</title>
        <authorList>
            <person name="Goeker M."/>
        </authorList>
    </citation>
    <scope>NUCLEOTIDE SEQUENCE [LARGE SCALE GENOMIC DNA]</scope>
    <source>
        <strain evidence="1 2">DSM 24179</strain>
    </source>
</reference>
<comment type="caution">
    <text evidence="1">The sequence shown here is derived from an EMBL/GenBank/DDBJ whole genome shotgun (WGS) entry which is preliminary data.</text>
</comment>
<evidence type="ECO:0000313" key="2">
    <source>
        <dbReference type="Proteomes" id="UP000295221"/>
    </source>
</evidence>
<gene>
    <name evidence="1" type="ORF">EV194_105147</name>
</gene>
<dbReference type="EMBL" id="SLWK01000005">
    <property type="protein sequence ID" value="TCO08343.1"/>
    <property type="molecule type" value="Genomic_DNA"/>
</dbReference>
<accession>A0A4R2GJ61</accession>
<evidence type="ECO:0000313" key="1">
    <source>
        <dbReference type="EMBL" id="TCO08343.1"/>
    </source>
</evidence>